<organism evidence="9">
    <name type="scientific">Populus alba</name>
    <name type="common">White poplar</name>
    <dbReference type="NCBI Taxonomy" id="43335"/>
    <lineage>
        <taxon>Eukaryota</taxon>
        <taxon>Viridiplantae</taxon>
        <taxon>Streptophyta</taxon>
        <taxon>Embryophyta</taxon>
        <taxon>Tracheophyta</taxon>
        <taxon>Spermatophyta</taxon>
        <taxon>Magnoliopsida</taxon>
        <taxon>eudicotyledons</taxon>
        <taxon>Gunneridae</taxon>
        <taxon>Pentapetalae</taxon>
        <taxon>rosids</taxon>
        <taxon>fabids</taxon>
        <taxon>Malpighiales</taxon>
        <taxon>Salicaceae</taxon>
        <taxon>Saliceae</taxon>
        <taxon>Populus</taxon>
    </lineage>
</organism>
<name>A0A4U5Q728_POPAL</name>
<evidence type="ECO:0000259" key="8">
    <source>
        <dbReference type="PROSITE" id="PS51277"/>
    </source>
</evidence>
<evidence type="ECO:0000256" key="3">
    <source>
        <dbReference type="ARBA" id="ARBA00022512"/>
    </source>
</evidence>
<comment type="caution">
    <text evidence="9">The sequence shown here is derived from an EMBL/GenBank/DDBJ whole genome shotgun (WGS) entry which is preliminary data.</text>
</comment>
<dbReference type="EMBL" id="RCHU01000425">
    <property type="protein sequence ID" value="TKS05629.1"/>
    <property type="molecule type" value="Genomic_DNA"/>
</dbReference>
<dbReference type="GO" id="GO:0048046">
    <property type="term" value="C:apoplast"/>
    <property type="evidence" value="ECO:0007669"/>
    <property type="project" value="UniProtKB-SubCell"/>
</dbReference>
<sequence length="633" mass="68565">MHILHPITLLLSLSFVSLLNVNYAAVGSGDSPNGESPFTPKASLVRYWNKEIHTVLPKSGFFISKASPLSPVDLATFAKLASQNALSAQLPAFCSSAKLFCFPDLSPSLEKHDHDSHFAIYNNKNFTNYGTDRAGGADSFKNYSDGDNIPVDSFRRYGRDAAGHGETFSNYAPESNVVDQSFNTYGAGATGGTGEFKGYNVEVNNPNLRFASYSDSANGKAQKFSTYTENANAGPGQAFTSYGKNGNGAPNDFSGYGTGSNVIGSDFTNYGETANGANDTFKSYGFDGNVPQNNFMSYGDGGNAGVDSFATYREKSNVGDDSFQSYAKNSNAEKANFANYGKSFNEGTDKFSGYGNGAMGQQIGFKIYGVNTTFKDYANKKSVTFAGYTSASTADASMKVTSDSVVKNNKWIEPGKFFRESMLKKGSVMPMPDIRDKMPKRSFLPRSIISKLPFSTSKIDQLKEIFHASDNSSMERIILDALDECERSPSPGETKRCVGSAEDMIDFATSVLGRNVAVRTTDNVNGSKKNIMIGSIKGINGGRVTRSVSCHQSLYPYLLYYCHSVPKVRVYEADLLDPNSKATINHGVAICHLDTSSWSPTHGSFLALGSGPGRIEVCHWIFENDMTWTIAEA</sequence>
<dbReference type="InterPro" id="IPR051897">
    <property type="entry name" value="PG-associated_BURP"/>
</dbReference>
<dbReference type="PROSITE" id="PS51277">
    <property type="entry name" value="BURP"/>
    <property type="match status" value="1"/>
</dbReference>
<dbReference type="Pfam" id="PF03181">
    <property type="entry name" value="BURP"/>
    <property type="match status" value="1"/>
</dbReference>
<feature type="domain" description="BURP" evidence="8">
    <location>
        <begin position="417"/>
        <end position="631"/>
    </location>
</feature>
<keyword evidence="6" id="KW-0325">Glycoprotein</keyword>
<protein>
    <submittedName>
        <fullName evidence="9">Putative polygalacturonase non-catalytic subunit</fullName>
    </submittedName>
</protein>
<dbReference type="InterPro" id="IPR004873">
    <property type="entry name" value="BURP_dom"/>
</dbReference>
<dbReference type="PANTHER" id="PTHR31458:SF2">
    <property type="entry name" value="POLYGALACTURONASE 1 BETA-LIKE PROTEIN 2"/>
    <property type="match status" value="1"/>
</dbReference>
<keyword evidence="3" id="KW-0964">Secreted</keyword>
<feature type="chain" id="PRO_5020190747" evidence="7">
    <location>
        <begin position="25"/>
        <end position="633"/>
    </location>
</feature>
<feature type="signal peptide" evidence="7">
    <location>
        <begin position="1"/>
        <end position="24"/>
    </location>
</feature>
<evidence type="ECO:0000256" key="2">
    <source>
        <dbReference type="ARBA" id="ARBA00004271"/>
    </source>
</evidence>
<dbReference type="STRING" id="43335.A0A4U5Q728"/>
<dbReference type="AlphaFoldDB" id="A0A4U5Q728"/>
<keyword evidence="3" id="KW-0134">Cell wall</keyword>
<comment type="subcellular location">
    <subcellularLocation>
        <location evidence="1">Secreted</location>
        <location evidence="1">Cell wall</location>
    </subcellularLocation>
    <subcellularLocation>
        <location evidence="2">Secreted</location>
        <location evidence="2">Extracellular space</location>
        <location evidence="2">Apoplast</location>
    </subcellularLocation>
</comment>
<evidence type="ECO:0000256" key="7">
    <source>
        <dbReference type="SAM" id="SignalP"/>
    </source>
</evidence>
<dbReference type="SMR" id="A0A4U5Q728"/>
<accession>A0A4U5Q728</accession>
<evidence type="ECO:0000256" key="4">
    <source>
        <dbReference type="ARBA" id="ARBA00022523"/>
    </source>
</evidence>
<gene>
    <name evidence="9" type="ORF">D5086_0000131040</name>
</gene>
<keyword evidence="5 7" id="KW-0732">Signal</keyword>
<evidence type="ECO:0000256" key="6">
    <source>
        <dbReference type="ARBA" id="ARBA00023180"/>
    </source>
</evidence>
<keyword evidence="4" id="KW-0052">Apoplast</keyword>
<evidence type="ECO:0000256" key="5">
    <source>
        <dbReference type="ARBA" id="ARBA00022729"/>
    </source>
</evidence>
<reference evidence="9" key="1">
    <citation type="submission" date="2018-10" db="EMBL/GenBank/DDBJ databases">
        <title>Population genomic analysis revealed the cold adaptation of white poplar.</title>
        <authorList>
            <person name="Liu Y.-J."/>
        </authorList>
    </citation>
    <scope>NUCLEOTIDE SEQUENCE [LARGE SCALE GENOMIC DNA]</scope>
    <source>
        <strain evidence="9">PAL-ZL1</strain>
    </source>
</reference>
<proteinExistence type="predicted"/>
<dbReference type="SMART" id="SM01045">
    <property type="entry name" value="BURP"/>
    <property type="match status" value="1"/>
</dbReference>
<evidence type="ECO:0000313" key="9">
    <source>
        <dbReference type="EMBL" id="TKS05629.1"/>
    </source>
</evidence>
<dbReference type="PANTHER" id="PTHR31458">
    <property type="entry name" value="POLYGALACTURONASE 1 BETA-LIKE PROTEIN 2"/>
    <property type="match status" value="1"/>
</dbReference>
<evidence type="ECO:0000256" key="1">
    <source>
        <dbReference type="ARBA" id="ARBA00004191"/>
    </source>
</evidence>